<dbReference type="EMBL" id="JAGBKN010000030">
    <property type="protein sequence ID" value="MBO1517795.1"/>
    <property type="molecule type" value="Genomic_DNA"/>
</dbReference>
<dbReference type="PANTHER" id="PTHR34353">
    <property type="entry name" value="CRISPR-ASSOCIATED ENDONUCLEASE CAS1 1"/>
    <property type="match status" value="1"/>
</dbReference>
<dbReference type="Proteomes" id="UP000664161">
    <property type="component" value="Unassembled WGS sequence"/>
</dbReference>
<organism evidence="10 11">
    <name type="scientific">Psychrobacter halodurans</name>
    <dbReference type="NCBI Taxonomy" id="2818439"/>
    <lineage>
        <taxon>Bacteria</taxon>
        <taxon>Pseudomonadati</taxon>
        <taxon>Pseudomonadota</taxon>
        <taxon>Gammaproteobacteria</taxon>
        <taxon>Moraxellales</taxon>
        <taxon>Moraxellaceae</taxon>
        <taxon>Psychrobacter</taxon>
    </lineage>
</organism>
<evidence type="ECO:0000256" key="6">
    <source>
        <dbReference type="ARBA" id="ARBA00023118"/>
    </source>
</evidence>
<name>A0AAW4IRB1_9GAMM</name>
<keyword evidence="8" id="KW-0464">Manganese</keyword>
<feature type="region of interest" description="Disordered" evidence="9">
    <location>
        <begin position="278"/>
        <end position="305"/>
    </location>
</feature>
<evidence type="ECO:0000256" key="7">
    <source>
        <dbReference type="ARBA" id="ARBA00023125"/>
    </source>
</evidence>
<protein>
    <recommendedName>
        <fullName evidence="8">CRISPR-associated endonuclease Cas1</fullName>
        <ecNumber evidence="8">3.1.-.-</ecNumber>
    </recommendedName>
</protein>
<dbReference type="GO" id="GO:0043571">
    <property type="term" value="P:maintenance of CRISPR repeat elements"/>
    <property type="evidence" value="ECO:0007669"/>
    <property type="project" value="UniProtKB-UniRule"/>
</dbReference>
<feature type="binding site" evidence="8">
    <location>
        <position position="221"/>
    </location>
    <ligand>
        <name>Mn(2+)</name>
        <dbReference type="ChEBI" id="CHEBI:29035"/>
    </ligand>
</feature>
<evidence type="ECO:0000256" key="3">
    <source>
        <dbReference type="ARBA" id="ARBA00022759"/>
    </source>
</evidence>
<evidence type="ECO:0000313" key="10">
    <source>
        <dbReference type="EMBL" id="MBO1517795.1"/>
    </source>
</evidence>
<dbReference type="AlphaFoldDB" id="A0AAW4IRB1"/>
<dbReference type="InterPro" id="IPR002729">
    <property type="entry name" value="CRISPR-assoc_Cas1"/>
</dbReference>
<reference evidence="10 11" key="1">
    <citation type="submission" date="2021-03" db="EMBL/GenBank/DDBJ databases">
        <authorList>
            <person name="Shang D.-D."/>
            <person name="Du Z.-J."/>
            <person name="Chen G.-J."/>
        </authorList>
    </citation>
    <scope>NUCLEOTIDE SEQUENCE [LARGE SCALE GENOMIC DNA]</scope>
    <source>
        <strain evidence="10 11">F2608</strain>
    </source>
</reference>
<keyword evidence="3 8" id="KW-0255">Endonuclease</keyword>
<keyword evidence="1 8" id="KW-0540">Nuclease</keyword>
<evidence type="ECO:0000256" key="5">
    <source>
        <dbReference type="ARBA" id="ARBA00022842"/>
    </source>
</evidence>
<keyword evidence="7 8" id="KW-0238">DNA-binding</keyword>
<dbReference type="CDD" id="cd09719">
    <property type="entry name" value="Cas1_I-E"/>
    <property type="match status" value="1"/>
</dbReference>
<dbReference type="InterPro" id="IPR019851">
    <property type="entry name" value="CRISPR-assoc_Cas1_ECOLI"/>
</dbReference>
<evidence type="ECO:0000256" key="1">
    <source>
        <dbReference type="ARBA" id="ARBA00022722"/>
    </source>
</evidence>
<dbReference type="HAMAP" id="MF_01470">
    <property type="entry name" value="Cas1"/>
    <property type="match status" value="1"/>
</dbReference>
<dbReference type="InterPro" id="IPR042206">
    <property type="entry name" value="CRISPR-assoc_Cas1_C"/>
</dbReference>
<accession>A0AAW4IRB1</accession>
<comment type="subunit">
    <text evidence="8">Homodimer, forms a heterotetramer with a Cas2 homodimer.</text>
</comment>
<dbReference type="GO" id="GO:0004520">
    <property type="term" value="F:DNA endonuclease activity"/>
    <property type="evidence" value="ECO:0007669"/>
    <property type="project" value="InterPro"/>
</dbReference>
<comment type="similarity">
    <text evidence="8">Belongs to the CRISPR-associated endonuclease Cas1 family.</text>
</comment>
<dbReference type="NCBIfam" id="TIGR00287">
    <property type="entry name" value="cas1"/>
    <property type="match status" value="1"/>
</dbReference>
<comment type="caution">
    <text evidence="10">The sequence shown here is derived from an EMBL/GenBank/DDBJ whole genome shotgun (WGS) entry which is preliminary data.</text>
</comment>
<gene>
    <name evidence="10" type="primary">cas1e</name>
    <name evidence="8" type="synonym">cas1</name>
    <name evidence="10" type="ORF">J3491_10700</name>
</gene>
<dbReference type="PANTHER" id="PTHR34353:SF3">
    <property type="entry name" value="CRISPR-ASSOCIATED ENDONUCLEASE CAS1"/>
    <property type="match status" value="1"/>
</dbReference>
<feature type="binding site" evidence="8">
    <location>
        <position position="141"/>
    </location>
    <ligand>
        <name>Mn(2+)</name>
        <dbReference type="ChEBI" id="CHEBI:29035"/>
    </ligand>
</feature>
<keyword evidence="6 8" id="KW-0051">Antiviral defense</keyword>
<dbReference type="Gene3D" id="3.100.10.20">
    <property type="entry name" value="CRISPR-associated endonuclease Cas1, N-terminal domain"/>
    <property type="match status" value="1"/>
</dbReference>
<dbReference type="Pfam" id="PF01867">
    <property type="entry name" value="Cas_Cas1"/>
    <property type="match status" value="2"/>
</dbReference>
<dbReference type="InterPro" id="IPR042211">
    <property type="entry name" value="CRISPR-assoc_Cas1_N"/>
</dbReference>
<evidence type="ECO:0000256" key="9">
    <source>
        <dbReference type="SAM" id="MobiDB-lite"/>
    </source>
</evidence>
<keyword evidence="2 8" id="KW-0479">Metal-binding</keyword>
<evidence type="ECO:0000256" key="2">
    <source>
        <dbReference type="ARBA" id="ARBA00022723"/>
    </source>
</evidence>
<dbReference type="GO" id="GO:0051607">
    <property type="term" value="P:defense response to virus"/>
    <property type="evidence" value="ECO:0007669"/>
    <property type="project" value="UniProtKB-UniRule"/>
</dbReference>
<dbReference type="GO" id="GO:0003677">
    <property type="term" value="F:DNA binding"/>
    <property type="evidence" value="ECO:0007669"/>
    <property type="project" value="UniProtKB-KW"/>
</dbReference>
<dbReference type="Gene3D" id="1.20.120.920">
    <property type="entry name" value="CRISPR-associated endonuclease Cas1, C-terminal domain"/>
    <property type="match status" value="1"/>
</dbReference>
<proteinExistence type="inferred from homology"/>
<dbReference type="NCBIfam" id="TIGR03638">
    <property type="entry name" value="cas1_ECOLI"/>
    <property type="match status" value="1"/>
</dbReference>
<keyword evidence="4 8" id="KW-0378">Hydrolase</keyword>
<comment type="function">
    <text evidence="8">CRISPR (clustered regularly interspaced short palindromic repeat), is an adaptive immune system that provides protection against mobile genetic elements (viruses, transposable elements and conjugative plasmids). CRISPR clusters contain spacers, sequences complementary to antecedent mobile elements, and target invading nucleic acids. CRISPR clusters are transcribed and processed into CRISPR RNA (crRNA). Acts as a dsDNA endonuclease. Involved in the integration of spacer DNA into the CRISPR cassette.</text>
</comment>
<dbReference type="GO" id="GO:0016787">
    <property type="term" value="F:hydrolase activity"/>
    <property type="evidence" value="ECO:0007669"/>
    <property type="project" value="UniProtKB-KW"/>
</dbReference>
<evidence type="ECO:0000313" key="11">
    <source>
        <dbReference type="Proteomes" id="UP000664161"/>
    </source>
</evidence>
<evidence type="ECO:0000256" key="8">
    <source>
        <dbReference type="HAMAP-Rule" id="MF_01470"/>
    </source>
</evidence>
<evidence type="ECO:0000256" key="4">
    <source>
        <dbReference type="ARBA" id="ARBA00022801"/>
    </source>
</evidence>
<dbReference type="EC" id="3.1.-.-" evidence="8"/>
<keyword evidence="11" id="KW-1185">Reference proteome</keyword>
<dbReference type="InterPro" id="IPR033641">
    <property type="entry name" value="Cas1_I-E"/>
</dbReference>
<feature type="binding site" evidence="8">
    <location>
        <position position="208"/>
    </location>
    <ligand>
        <name>Mn(2+)</name>
        <dbReference type="ChEBI" id="CHEBI:29035"/>
    </ligand>
</feature>
<dbReference type="RefSeq" id="WP_075101220.1">
    <property type="nucleotide sequence ID" value="NZ_JAGBKN010000030.1"/>
</dbReference>
<sequence length="305" mass="33541">MAFIPLKPIPIKERNSMVFVERGQIDVKDGAFVVIDKNGIRMHIPVGSITCLMLEPGTRVSHAAIALAAKTGTLLIWVGEAGVRLYSVGQPGGARSDKLLYQAKLALDEQLRLKVVKKMFEIRFNETAPSRRSVNQLRGIEGGRVKKIYQRLASEHGMIWKGRSYDPSDWDVSDDLNRCISAATACLYGVTEAAILAAGYAPAIGFLHTGKPKSFVYDIADLVKFETVVPVAFEIAKKAPPNPDKEVRIACREIFRQSRLLKNLIPMIEEVLSAGEIEPPKPYADAQPPAIPEPDSIGNEGHRSQ</sequence>
<comment type="cofactor">
    <cofactor evidence="8">
        <name>Mg(2+)</name>
        <dbReference type="ChEBI" id="CHEBI:18420"/>
    </cofactor>
    <cofactor evidence="8">
        <name>Mn(2+)</name>
        <dbReference type="ChEBI" id="CHEBI:29035"/>
    </cofactor>
</comment>
<dbReference type="GO" id="GO:0046872">
    <property type="term" value="F:metal ion binding"/>
    <property type="evidence" value="ECO:0007669"/>
    <property type="project" value="UniProtKB-UniRule"/>
</dbReference>
<keyword evidence="5 8" id="KW-0460">Magnesium</keyword>
<dbReference type="InterPro" id="IPR050646">
    <property type="entry name" value="Cas1"/>
</dbReference>